<dbReference type="InterPro" id="IPR004036">
    <property type="entry name" value="Endonuclease-III-like_CS2"/>
</dbReference>
<feature type="non-terminal residue" evidence="12">
    <location>
        <position position="166"/>
    </location>
</feature>
<evidence type="ECO:0000256" key="8">
    <source>
        <dbReference type="ARBA" id="ARBA00023014"/>
    </source>
</evidence>
<comment type="cofactor">
    <cofactor evidence="1">
        <name>[4Fe-4S] cluster</name>
        <dbReference type="ChEBI" id="CHEBI:49883"/>
    </cofactor>
</comment>
<dbReference type="GO" id="GO:0000701">
    <property type="term" value="F:purine-specific mismatch base pair DNA N-glycosylase activity"/>
    <property type="evidence" value="ECO:0007669"/>
    <property type="project" value="TreeGrafter"/>
</dbReference>
<evidence type="ECO:0000256" key="3">
    <source>
        <dbReference type="ARBA" id="ARBA00022485"/>
    </source>
</evidence>
<keyword evidence="7" id="KW-0408">Iron</keyword>
<dbReference type="InterPro" id="IPR011257">
    <property type="entry name" value="DNA_glycosylase"/>
</dbReference>
<protein>
    <submittedName>
        <fullName evidence="12">Adenine DNA glycosylase</fullName>
    </submittedName>
</protein>
<reference evidence="12" key="1">
    <citation type="submission" date="2013-08" db="EMBL/GenBank/DDBJ databases">
        <authorList>
            <person name="Mendez C."/>
            <person name="Richter M."/>
            <person name="Ferrer M."/>
            <person name="Sanchez J."/>
        </authorList>
    </citation>
    <scope>NUCLEOTIDE SEQUENCE</scope>
</reference>
<keyword evidence="9" id="KW-0234">DNA repair</keyword>
<feature type="domain" description="HhH-GPD" evidence="11">
    <location>
        <begin position="2"/>
        <end position="142"/>
    </location>
</feature>
<evidence type="ECO:0000256" key="10">
    <source>
        <dbReference type="ARBA" id="ARBA00023295"/>
    </source>
</evidence>
<evidence type="ECO:0000313" key="12">
    <source>
        <dbReference type="EMBL" id="EQD67127.1"/>
    </source>
</evidence>
<keyword evidence="4" id="KW-0479">Metal-binding</keyword>
<comment type="caution">
    <text evidence="12">The sequence shown here is derived from an EMBL/GenBank/DDBJ whole genome shotgun (WGS) entry which is preliminary data.</text>
</comment>
<keyword evidence="3" id="KW-0004">4Fe-4S</keyword>
<dbReference type="GO" id="GO:0035485">
    <property type="term" value="F:adenine/guanine mispair binding"/>
    <property type="evidence" value="ECO:0007669"/>
    <property type="project" value="TreeGrafter"/>
</dbReference>
<dbReference type="PROSITE" id="PS01155">
    <property type="entry name" value="ENDONUCLEASE_III_2"/>
    <property type="match status" value="1"/>
</dbReference>
<dbReference type="Gene3D" id="1.10.1670.10">
    <property type="entry name" value="Helix-hairpin-Helix base-excision DNA repair enzymes (C-terminal)"/>
    <property type="match status" value="1"/>
</dbReference>
<dbReference type="PANTHER" id="PTHR42944">
    <property type="entry name" value="ADENINE DNA GLYCOSYLASE"/>
    <property type="match status" value="1"/>
</dbReference>
<dbReference type="Pfam" id="PF10576">
    <property type="entry name" value="EndIII_4Fe-2S"/>
    <property type="match status" value="1"/>
</dbReference>
<dbReference type="InterPro" id="IPR044298">
    <property type="entry name" value="MIG/MutY"/>
</dbReference>
<dbReference type="Gene3D" id="1.10.340.30">
    <property type="entry name" value="Hypothetical protein, domain 2"/>
    <property type="match status" value="1"/>
</dbReference>
<keyword evidence="5" id="KW-0227">DNA damage</keyword>
<dbReference type="GO" id="GO:0032357">
    <property type="term" value="F:oxidized purine DNA binding"/>
    <property type="evidence" value="ECO:0007669"/>
    <property type="project" value="TreeGrafter"/>
</dbReference>
<dbReference type="AlphaFoldDB" id="T1BBA5"/>
<dbReference type="Pfam" id="PF00730">
    <property type="entry name" value="HhH-GPD"/>
    <property type="match status" value="1"/>
</dbReference>
<organism evidence="12">
    <name type="scientific">mine drainage metagenome</name>
    <dbReference type="NCBI Taxonomy" id="410659"/>
    <lineage>
        <taxon>unclassified sequences</taxon>
        <taxon>metagenomes</taxon>
        <taxon>ecological metagenomes</taxon>
    </lineage>
</organism>
<dbReference type="GO" id="GO:0046872">
    <property type="term" value="F:metal ion binding"/>
    <property type="evidence" value="ECO:0007669"/>
    <property type="project" value="UniProtKB-KW"/>
</dbReference>
<evidence type="ECO:0000256" key="1">
    <source>
        <dbReference type="ARBA" id="ARBA00001966"/>
    </source>
</evidence>
<evidence type="ECO:0000256" key="7">
    <source>
        <dbReference type="ARBA" id="ARBA00023004"/>
    </source>
</evidence>
<accession>T1BBA5</accession>
<evidence type="ECO:0000256" key="9">
    <source>
        <dbReference type="ARBA" id="ARBA00023204"/>
    </source>
</evidence>
<dbReference type="GO" id="GO:0006298">
    <property type="term" value="P:mismatch repair"/>
    <property type="evidence" value="ECO:0007669"/>
    <property type="project" value="TreeGrafter"/>
</dbReference>
<sequence>MPYFERFTGRFPEVRALADAPLDEVLHLWSGLGYYARARNLHRAAARICAEHDGRFPEHFDAVAALPGIGRSTAGAILALSLNQRHSILDGNVRRVLARYFAVDGDPADPSTARRLWALSDACTPNRHVDVYTQAVMDLGATLCTRRHPACERCPLTEACLARRTG</sequence>
<reference evidence="12" key="2">
    <citation type="journal article" date="2014" name="ISME J.">
        <title>Microbial stratification in low pH oxic and suboxic macroscopic growths along an acid mine drainage.</title>
        <authorList>
            <person name="Mendez-Garcia C."/>
            <person name="Mesa V."/>
            <person name="Sprenger R.R."/>
            <person name="Richter M."/>
            <person name="Diez M.S."/>
            <person name="Solano J."/>
            <person name="Bargiela R."/>
            <person name="Golyshina O.V."/>
            <person name="Manteca A."/>
            <person name="Ramos J.L."/>
            <person name="Gallego J.R."/>
            <person name="Llorente I."/>
            <person name="Martins Dos Santos V.A."/>
            <person name="Jensen O.N."/>
            <person name="Pelaez A.I."/>
            <person name="Sanchez J."/>
            <person name="Ferrer M."/>
        </authorList>
    </citation>
    <scope>NUCLEOTIDE SEQUENCE</scope>
</reference>
<dbReference type="SUPFAM" id="SSF48150">
    <property type="entry name" value="DNA-glycosylase"/>
    <property type="match status" value="1"/>
</dbReference>
<dbReference type="InterPro" id="IPR003265">
    <property type="entry name" value="HhH-GPD_domain"/>
</dbReference>
<comment type="similarity">
    <text evidence="2">Belongs to the Nth/MutY family.</text>
</comment>
<keyword evidence="10" id="KW-0326">Glycosidase</keyword>
<evidence type="ECO:0000256" key="2">
    <source>
        <dbReference type="ARBA" id="ARBA00008343"/>
    </source>
</evidence>
<gene>
    <name evidence="12" type="ORF">B1A_07833</name>
</gene>
<dbReference type="PANTHER" id="PTHR42944:SF1">
    <property type="entry name" value="ADENINE DNA GLYCOSYLASE"/>
    <property type="match status" value="1"/>
</dbReference>
<name>T1BBA5_9ZZZZ</name>
<dbReference type="GO" id="GO:0034039">
    <property type="term" value="F:8-oxo-7,8-dihydroguanine DNA N-glycosylase activity"/>
    <property type="evidence" value="ECO:0007669"/>
    <property type="project" value="TreeGrafter"/>
</dbReference>
<keyword evidence="8" id="KW-0411">Iron-sulfur</keyword>
<keyword evidence="6" id="KW-0378">Hydrolase</keyword>
<dbReference type="SMART" id="SM00478">
    <property type="entry name" value="ENDO3c"/>
    <property type="match status" value="1"/>
</dbReference>
<dbReference type="GO" id="GO:0006284">
    <property type="term" value="P:base-excision repair"/>
    <property type="evidence" value="ECO:0007669"/>
    <property type="project" value="InterPro"/>
</dbReference>
<evidence type="ECO:0000259" key="11">
    <source>
        <dbReference type="SMART" id="SM00478"/>
    </source>
</evidence>
<dbReference type="GO" id="GO:0051539">
    <property type="term" value="F:4 iron, 4 sulfur cluster binding"/>
    <property type="evidence" value="ECO:0007669"/>
    <property type="project" value="UniProtKB-KW"/>
</dbReference>
<dbReference type="InterPro" id="IPR003651">
    <property type="entry name" value="Endonuclease3_FeS-loop_motif"/>
</dbReference>
<dbReference type="InterPro" id="IPR023170">
    <property type="entry name" value="HhH_base_excis_C"/>
</dbReference>
<dbReference type="EMBL" id="AUZX01005611">
    <property type="protein sequence ID" value="EQD67127.1"/>
    <property type="molecule type" value="Genomic_DNA"/>
</dbReference>
<proteinExistence type="inferred from homology"/>
<evidence type="ECO:0000256" key="4">
    <source>
        <dbReference type="ARBA" id="ARBA00022723"/>
    </source>
</evidence>
<dbReference type="CDD" id="cd00056">
    <property type="entry name" value="ENDO3c"/>
    <property type="match status" value="1"/>
</dbReference>
<evidence type="ECO:0000256" key="5">
    <source>
        <dbReference type="ARBA" id="ARBA00022763"/>
    </source>
</evidence>
<evidence type="ECO:0000256" key="6">
    <source>
        <dbReference type="ARBA" id="ARBA00022801"/>
    </source>
</evidence>